<protein>
    <submittedName>
        <fullName evidence="1">Uncharacterized protein</fullName>
    </submittedName>
</protein>
<evidence type="ECO:0000313" key="1">
    <source>
        <dbReference type="EMBL" id="HIV00888.1"/>
    </source>
</evidence>
<comment type="caution">
    <text evidence="1">The sequence shown here is derived from an EMBL/GenBank/DDBJ whole genome shotgun (WGS) entry which is preliminary data.</text>
</comment>
<proteinExistence type="predicted"/>
<name>A0A9D1NE92_9FIRM</name>
<dbReference type="AlphaFoldDB" id="A0A9D1NE92"/>
<evidence type="ECO:0000313" key="2">
    <source>
        <dbReference type="Proteomes" id="UP000886891"/>
    </source>
</evidence>
<dbReference type="Proteomes" id="UP000886891">
    <property type="component" value="Unassembled WGS sequence"/>
</dbReference>
<dbReference type="EMBL" id="DVOH01000058">
    <property type="protein sequence ID" value="HIV00888.1"/>
    <property type="molecule type" value="Genomic_DNA"/>
</dbReference>
<reference evidence="1" key="1">
    <citation type="submission" date="2020-10" db="EMBL/GenBank/DDBJ databases">
        <authorList>
            <person name="Gilroy R."/>
        </authorList>
    </citation>
    <scope>NUCLEOTIDE SEQUENCE</scope>
    <source>
        <strain evidence="1">23406</strain>
    </source>
</reference>
<gene>
    <name evidence="1" type="ORF">IAB14_07245</name>
</gene>
<reference evidence="1" key="2">
    <citation type="journal article" date="2021" name="PeerJ">
        <title>Extensive microbial diversity within the chicken gut microbiome revealed by metagenomics and culture.</title>
        <authorList>
            <person name="Gilroy R."/>
            <person name="Ravi A."/>
            <person name="Getino M."/>
            <person name="Pursley I."/>
            <person name="Horton D.L."/>
            <person name="Alikhan N.F."/>
            <person name="Baker D."/>
            <person name="Gharbi K."/>
            <person name="Hall N."/>
            <person name="Watson M."/>
            <person name="Adriaenssens E.M."/>
            <person name="Foster-Nyarko E."/>
            <person name="Jarju S."/>
            <person name="Secka A."/>
            <person name="Antonio M."/>
            <person name="Oren A."/>
            <person name="Chaudhuri R.R."/>
            <person name="La Ragione R."/>
            <person name="Hildebrand F."/>
            <person name="Pallen M.J."/>
        </authorList>
    </citation>
    <scope>NUCLEOTIDE SEQUENCE</scope>
    <source>
        <strain evidence="1">23406</strain>
    </source>
</reference>
<sequence length="198" mass="21130">MPCNNMRGSCPSDTITNCNSPERVCIQATRVFDACISQFTLENQSIAVTFPSTVSTFVSARSDGPAVISNVVITPQAGSVCSRIRYSVTIPLQVVGIDTAGNTVLGTASVTLDRDLLLRVPREAVVPTEVQVTANIVGVNGSLSGNLLTISLCITLITKIVADVELLIQTYGYPALPNCQEYTEDLCSGVFNQPIYPR</sequence>
<organism evidence="1 2">
    <name type="scientific">Candidatus Stercoripulliclostridium merdipullorum</name>
    <dbReference type="NCBI Taxonomy" id="2840952"/>
    <lineage>
        <taxon>Bacteria</taxon>
        <taxon>Bacillati</taxon>
        <taxon>Bacillota</taxon>
        <taxon>Clostridia</taxon>
        <taxon>Eubacteriales</taxon>
        <taxon>Candidatus Stercoripulliclostridium</taxon>
    </lineage>
</organism>
<accession>A0A9D1NE92</accession>